<dbReference type="Pfam" id="PF00394">
    <property type="entry name" value="Cu-oxidase"/>
    <property type="match status" value="1"/>
</dbReference>
<protein>
    <recommendedName>
        <fullName evidence="8">Plastocyanin-like domain-containing protein</fullName>
    </recommendedName>
</protein>
<dbReference type="Pfam" id="PF07732">
    <property type="entry name" value="Cu-oxidase_3"/>
    <property type="match status" value="1"/>
</dbReference>
<keyword evidence="2" id="KW-0186">Copper</keyword>
<dbReference type="GO" id="GO:0005507">
    <property type="term" value="F:copper ion binding"/>
    <property type="evidence" value="ECO:0007669"/>
    <property type="project" value="InterPro"/>
</dbReference>
<dbReference type="PANTHER" id="PTHR11709:SF502">
    <property type="entry name" value="MULTICOPPER OXIDASE"/>
    <property type="match status" value="1"/>
</dbReference>
<sequence>MNDLLRQAESWQGLSNMTYEWLATQYGTAWYHAHVHSTAWEGVFGRIIINGPASQNYDEDLGKLLISDWTHYTAQETYPVVEQNGPQGIANGLLNGKNIWYDGQNKGACPLNGSIPAGGCFFKRDPTPLPDMVGERYKAIVERGKSYRIRLVNTALNDNCEFLVEGHSITVIAIDLVPIKPYVPATNSVKIYMANATGDGPFWINATVLTGCSWIHNIGTIQGILYYGNDTDEIPVNQELPGSVPRDNSCFDEPLGHVFHNCSAQINQNFYEIPEGQEWAYMLINNTVTGKASVEHHIHLHDHDFYILAQGMGQLEQSMINLENPARRDTALLLGHAGYLLIAWKANSPGLWLMHCHLAFHSAMVFDLQILERREEFNRTANLTECNRVCYELASPPGAWDHWNQRQSEAFAGV</sequence>
<evidence type="ECO:0000259" key="4">
    <source>
        <dbReference type="Pfam" id="PF07731"/>
    </source>
</evidence>
<dbReference type="InterPro" id="IPR045087">
    <property type="entry name" value="Cu-oxidase_fam"/>
</dbReference>
<proteinExistence type="inferred from homology"/>
<gene>
    <name evidence="6" type="ORF">PENSTE_c004G08729</name>
</gene>
<comment type="caution">
    <text evidence="6">The sequence shown here is derived from an EMBL/GenBank/DDBJ whole genome shotgun (WGS) entry which is preliminary data.</text>
</comment>
<keyword evidence="7" id="KW-1185">Reference proteome</keyword>
<evidence type="ECO:0000313" key="7">
    <source>
        <dbReference type="Proteomes" id="UP000191285"/>
    </source>
</evidence>
<comment type="similarity">
    <text evidence="1">Belongs to the multicopper oxidase family.</text>
</comment>
<dbReference type="EMBL" id="MLKD01000004">
    <property type="protein sequence ID" value="OQE27743.1"/>
    <property type="molecule type" value="Genomic_DNA"/>
</dbReference>
<dbReference type="PANTHER" id="PTHR11709">
    <property type="entry name" value="MULTI-COPPER OXIDASE"/>
    <property type="match status" value="1"/>
</dbReference>
<evidence type="ECO:0000256" key="1">
    <source>
        <dbReference type="ARBA" id="ARBA00010609"/>
    </source>
</evidence>
<dbReference type="SUPFAM" id="SSF49503">
    <property type="entry name" value="Cupredoxins"/>
    <property type="match status" value="3"/>
</dbReference>
<dbReference type="AlphaFoldDB" id="A0A1V6TQA4"/>
<dbReference type="Gene3D" id="2.60.40.420">
    <property type="entry name" value="Cupredoxins - blue copper proteins"/>
    <property type="match status" value="3"/>
</dbReference>
<dbReference type="GO" id="GO:0016491">
    <property type="term" value="F:oxidoreductase activity"/>
    <property type="evidence" value="ECO:0007669"/>
    <property type="project" value="InterPro"/>
</dbReference>
<dbReference type="InterPro" id="IPR001117">
    <property type="entry name" value="Cu-oxidase_2nd"/>
</dbReference>
<evidence type="ECO:0000313" key="6">
    <source>
        <dbReference type="EMBL" id="OQE27743.1"/>
    </source>
</evidence>
<evidence type="ECO:0000256" key="2">
    <source>
        <dbReference type="ARBA" id="ARBA00023008"/>
    </source>
</evidence>
<dbReference type="STRING" id="303698.A0A1V6TQA4"/>
<evidence type="ECO:0000259" key="3">
    <source>
        <dbReference type="Pfam" id="PF00394"/>
    </source>
</evidence>
<dbReference type="Proteomes" id="UP000191285">
    <property type="component" value="Unassembled WGS sequence"/>
</dbReference>
<name>A0A1V6TQA4_9EURO</name>
<dbReference type="OrthoDB" id="2121828at2759"/>
<feature type="domain" description="Plastocyanin-like" evidence="4">
    <location>
        <begin position="264"/>
        <end position="373"/>
    </location>
</feature>
<dbReference type="Pfam" id="PF07731">
    <property type="entry name" value="Cu-oxidase_2"/>
    <property type="match status" value="1"/>
</dbReference>
<feature type="domain" description="Plastocyanin-like" evidence="3">
    <location>
        <begin position="64"/>
        <end position="196"/>
    </location>
</feature>
<reference evidence="7" key="1">
    <citation type="journal article" date="2017" name="Nat. Microbiol.">
        <title>Global analysis of biosynthetic gene clusters reveals vast potential of secondary metabolite production in Penicillium species.</title>
        <authorList>
            <person name="Nielsen J.C."/>
            <person name="Grijseels S."/>
            <person name="Prigent S."/>
            <person name="Ji B."/>
            <person name="Dainat J."/>
            <person name="Nielsen K.F."/>
            <person name="Frisvad J.C."/>
            <person name="Workman M."/>
            <person name="Nielsen J."/>
        </authorList>
    </citation>
    <scope>NUCLEOTIDE SEQUENCE [LARGE SCALE GENOMIC DNA]</scope>
    <source>
        <strain evidence="7">IBT 24891</strain>
    </source>
</reference>
<organism evidence="6 7">
    <name type="scientific">Penicillium steckii</name>
    <dbReference type="NCBI Taxonomy" id="303698"/>
    <lineage>
        <taxon>Eukaryota</taxon>
        <taxon>Fungi</taxon>
        <taxon>Dikarya</taxon>
        <taxon>Ascomycota</taxon>
        <taxon>Pezizomycotina</taxon>
        <taxon>Eurotiomycetes</taxon>
        <taxon>Eurotiomycetidae</taxon>
        <taxon>Eurotiales</taxon>
        <taxon>Aspergillaceae</taxon>
        <taxon>Penicillium</taxon>
    </lineage>
</organism>
<dbReference type="InterPro" id="IPR008972">
    <property type="entry name" value="Cupredoxin"/>
</dbReference>
<dbReference type="InterPro" id="IPR011706">
    <property type="entry name" value="Cu-oxidase_C"/>
</dbReference>
<evidence type="ECO:0000259" key="5">
    <source>
        <dbReference type="Pfam" id="PF07732"/>
    </source>
</evidence>
<evidence type="ECO:0008006" key="8">
    <source>
        <dbReference type="Google" id="ProtNLM"/>
    </source>
</evidence>
<feature type="domain" description="Plastocyanin-like" evidence="5">
    <location>
        <begin position="15"/>
        <end position="53"/>
    </location>
</feature>
<accession>A0A1V6TQA4</accession>
<dbReference type="InterPro" id="IPR011707">
    <property type="entry name" value="Cu-oxidase-like_N"/>
</dbReference>